<dbReference type="InterPro" id="IPR031168">
    <property type="entry name" value="G_TrmE"/>
</dbReference>
<dbReference type="Proteomes" id="UP001438707">
    <property type="component" value="Unassembled WGS sequence"/>
</dbReference>
<dbReference type="CDD" id="cd14858">
    <property type="entry name" value="TrmE_N"/>
    <property type="match status" value="1"/>
</dbReference>
<feature type="compositionally biased region" description="Low complexity" evidence="6">
    <location>
        <begin position="402"/>
        <end position="412"/>
    </location>
</feature>
<evidence type="ECO:0000256" key="4">
    <source>
        <dbReference type="ARBA" id="ARBA00022741"/>
    </source>
</evidence>
<comment type="subcellular location">
    <subcellularLocation>
        <location evidence="1">Mitochondrion</location>
    </subcellularLocation>
</comment>
<dbReference type="AlphaFoldDB" id="A0AAW1QBS9"/>
<dbReference type="GO" id="GO:0030488">
    <property type="term" value="P:tRNA methylation"/>
    <property type="evidence" value="ECO:0007669"/>
    <property type="project" value="TreeGrafter"/>
</dbReference>
<dbReference type="InterPro" id="IPR006073">
    <property type="entry name" value="GTP-bd"/>
</dbReference>
<name>A0AAW1QBS9_9CHLO</name>
<dbReference type="EMBL" id="JALJOS010000057">
    <property type="protein sequence ID" value="KAK9818692.1"/>
    <property type="molecule type" value="Genomic_DNA"/>
</dbReference>
<evidence type="ECO:0000256" key="6">
    <source>
        <dbReference type="SAM" id="MobiDB-lite"/>
    </source>
</evidence>
<evidence type="ECO:0000256" key="5">
    <source>
        <dbReference type="ARBA" id="ARBA00023134"/>
    </source>
</evidence>
<dbReference type="GO" id="GO:0003924">
    <property type="term" value="F:GTPase activity"/>
    <property type="evidence" value="ECO:0007669"/>
    <property type="project" value="InterPro"/>
</dbReference>
<dbReference type="HAMAP" id="MF_00379">
    <property type="entry name" value="GTPase_MnmE"/>
    <property type="match status" value="1"/>
</dbReference>
<comment type="caution">
    <text evidence="10">The sequence shown here is derived from an EMBL/GenBank/DDBJ whole genome shotgun (WGS) entry which is preliminary data.</text>
</comment>
<feature type="domain" description="MnmE helical" evidence="9">
    <location>
        <begin position="154"/>
        <end position="596"/>
    </location>
</feature>
<dbReference type="Gene3D" id="1.20.120.430">
    <property type="entry name" value="tRNA modification GTPase MnmE domain 2"/>
    <property type="match status" value="2"/>
</dbReference>
<comment type="similarity">
    <text evidence="2">Belongs to the TRAFAC class TrmE-Era-EngA-EngB-Septin-like GTPase superfamily. TrmE GTPase family.</text>
</comment>
<dbReference type="NCBIfam" id="NF003661">
    <property type="entry name" value="PRK05291.1-3"/>
    <property type="match status" value="1"/>
</dbReference>
<dbReference type="InterPro" id="IPR005225">
    <property type="entry name" value="Small_GTP-bd"/>
</dbReference>
<dbReference type="Gene3D" id="3.40.50.300">
    <property type="entry name" value="P-loop containing nucleotide triphosphate hydrolases"/>
    <property type="match status" value="2"/>
</dbReference>
<dbReference type="PANTHER" id="PTHR42714:SF2">
    <property type="entry name" value="TRNA MODIFICATION GTPASE GTPBP3, MITOCHONDRIAL"/>
    <property type="match status" value="1"/>
</dbReference>
<keyword evidence="11" id="KW-1185">Reference proteome</keyword>
<dbReference type="GO" id="GO:0005525">
    <property type="term" value="F:GTP binding"/>
    <property type="evidence" value="ECO:0007669"/>
    <property type="project" value="UniProtKB-KW"/>
</dbReference>
<keyword evidence="5" id="KW-0342">GTP-binding</keyword>
<evidence type="ECO:0000256" key="1">
    <source>
        <dbReference type="ARBA" id="ARBA00004173"/>
    </source>
</evidence>
<dbReference type="GO" id="GO:0005739">
    <property type="term" value="C:mitochondrion"/>
    <property type="evidence" value="ECO:0007669"/>
    <property type="project" value="UniProtKB-SubCell"/>
</dbReference>
<reference evidence="10 11" key="1">
    <citation type="journal article" date="2024" name="Nat. Commun.">
        <title>Phylogenomics reveals the evolutionary origins of lichenization in chlorophyte algae.</title>
        <authorList>
            <person name="Puginier C."/>
            <person name="Libourel C."/>
            <person name="Otte J."/>
            <person name="Skaloud P."/>
            <person name="Haon M."/>
            <person name="Grisel S."/>
            <person name="Petersen M."/>
            <person name="Berrin J.G."/>
            <person name="Delaux P.M."/>
            <person name="Dal Grande F."/>
            <person name="Keller J."/>
        </authorList>
    </citation>
    <scope>NUCLEOTIDE SEQUENCE [LARGE SCALE GENOMIC DNA]</scope>
    <source>
        <strain evidence="10 11">SAG 2145</strain>
    </source>
</reference>
<dbReference type="NCBIfam" id="TIGR00231">
    <property type="entry name" value="small_GTP"/>
    <property type="match status" value="1"/>
</dbReference>
<evidence type="ECO:0008006" key="12">
    <source>
        <dbReference type="Google" id="ProtNLM"/>
    </source>
</evidence>
<evidence type="ECO:0000313" key="10">
    <source>
        <dbReference type="EMBL" id="KAK9818692.1"/>
    </source>
</evidence>
<evidence type="ECO:0000259" key="8">
    <source>
        <dbReference type="Pfam" id="PF10396"/>
    </source>
</evidence>
<dbReference type="Pfam" id="PF01926">
    <property type="entry name" value="MMR_HSR1"/>
    <property type="match status" value="1"/>
</dbReference>
<dbReference type="InterPro" id="IPR004520">
    <property type="entry name" value="GTPase_MnmE"/>
</dbReference>
<accession>A0AAW1QBS9</accession>
<dbReference type="Pfam" id="PF10396">
    <property type="entry name" value="TrmE_N"/>
    <property type="match status" value="1"/>
</dbReference>
<feature type="region of interest" description="Disordered" evidence="6">
    <location>
        <begin position="402"/>
        <end position="461"/>
    </location>
</feature>
<dbReference type="InterPro" id="IPR027368">
    <property type="entry name" value="MnmE_dom2"/>
</dbReference>
<keyword evidence="4" id="KW-0547">Nucleotide-binding</keyword>
<organism evidence="10 11">
    <name type="scientific">Apatococcus lobatus</name>
    <dbReference type="NCBI Taxonomy" id="904363"/>
    <lineage>
        <taxon>Eukaryota</taxon>
        <taxon>Viridiplantae</taxon>
        <taxon>Chlorophyta</taxon>
        <taxon>core chlorophytes</taxon>
        <taxon>Trebouxiophyceae</taxon>
        <taxon>Chlorellales</taxon>
        <taxon>Chlorellaceae</taxon>
        <taxon>Apatococcus</taxon>
    </lineage>
</organism>
<dbReference type="Pfam" id="PF12631">
    <property type="entry name" value="MnmE_helical"/>
    <property type="match status" value="1"/>
</dbReference>
<feature type="domain" description="GTP-binding protein TrmE N-terminal" evidence="8">
    <location>
        <begin position="32"/>
        <end position="150"/>
    </location>
</feature>
<keyword evidence="3" id="KW-0819">tRNA processing</keyword>
<dbReference type="SUPFAM" id="SSF52540">
    <property type="entry name" value="P-loop containing nucleoside triphosphate hydrolases"/>
    <property type="match status" value="1"/>
</dbReference>
<protein>
    <recommendedName>
        <fullName evidence="12">tRNA modification GTPase</fullName>
    </recommendedName>
</protein>
<sequence length="599" mass="63263">MLCVLRRVVKSKAAGLATQATPTNSQSLSRDTICALSSAIGRASVAVIRISGPQANRVIRALLPPKQDLLPPRFATIASLYEPKTHQLLDQSLLLSFPGPRSFTGEDVVEVQCHGGPATTKILLDTLIGFPGVRLADAGEFTKRAFQAGKLDVSEVEGLSDLLAAETTAQHQQAIQQASGRQRDVFEAWQQALTSCLASVEAVIDFGEDEQLGDHVLANVRPRARALRAEIEAELANGNRGELVREGVRVAILGPPNAGKSTLLNALAGRDAAIVSSVAGTTRDTVQLSLDLGGHKVVLSDTAGLHVTEDLVEGLGIQRSLQAAKSAHLLVWLADASDTSTAEVLRRHQDLNKNQQPRYLLEQLLSATSAGGSPHMAALCSSLQDKPIIFVANKMDAIDGFSSKSASSSIPSEENLRGPAGFSSQPSPDIPSLNSLSDITHNPPADAEAAEYSQNGSNGMRPWAQPSSVNIVTVPDTFSQGSAGGLLGVDSGPDQINWISCHTGQGLLSLEQQLDMAVAHVIHGDAPSSPALPLLTRARHGQALRMCTAALARYDNVHSEPELAAEELRSAAMSLRPLTGGLNTEAVLDALFKEFCVGK</sequence>
<feature type="domain" description="G" evidence="7">
    <location>
        <begin position="249"/>
        <end position="356"/>
    </location>
</feature>
<dbReference type="InterPro" id="IPR027417">
    <property type="entry name" value="P-loop_NTPase"/>
</dbReference>
<dbReference type="CDD" id="cd04164">
    <property type="entry name" value="trmE"/>
    <property type="match status" value="1"/>
</dbReference>
<gene>
    <name evidence="10" type="ORF">WJX74_006954</name>
</gene>
<dbReference type="InterPro" id="IPR018948">
    <property type="entry name" value="GTP-bd_TrmE_N"/>
</dbReference>
<proteinExistence type="inferred from homology"/>
<evidence type="ECO:0000259" key="7">
    <source>
        <dbReference type="Pfam" id="PF01926"/>
    </source>
</evidence>
<dbReference type="PANTHER" id="PTHR42714">
    <property type="entry name" value="TRNA MODIFICATION GTPASE GTPBP3"/>
    <property type="match status" value="1"/>
</dbReference>
<dbReference type="InterPro" id="IPR025867">
    <property type="entry name" value="MnmE_helical"/>
</dbReference>
<evidence type="ECO:0000259" key="9">
    <source>
        <dbReference type="Pfam" id="PF12631"/>
    </source>
</evidence>
<evidence type="ECO:0000313" key="11">
    <source>
        <dbReference type="Proteomes" id="UP001438707"/>
    </source>
</evidence>
<evidence type="ECO:0000256" key="3">
    <source>
        <dbReference type="ARBA" id="ARBA00022694"/>
    </source>
</evidence>
<dbReference type="FunFam" id="3.30.1360.120:FF:000007">
    <property type="entry name" value="tRNA modification GTPase GTPBP3, mitochondrial"/>
    <property type="match status" value="1"/>
</dbReference>
<dbReference type="GO" id="GO:0002098">
    <property type="term" value="P:tRNA wobble uridine modification"/>
    <property type="evidence" value="ECO:0007669"/>
    <property type="project" value="TreeGrafter"/>
</dbReference>
<dbReference type="Gene3D" id="3.30.1360.120">
    <property type="entry name" value="Probable tRNA modification gtpase trme, domain 1"/>
    <property type="match status" value="1"/>
</dbReference>
<evidence type="ECO:0000256" key="2">
    <source>
        <dbReference type="ARBA" id="ARBA00011043"/>
    </source>
</evidence>
<feature type="compositionally biased region" description="Polar residues" evidence="6">
    <location>
        <begin position="422"/>
        <end position="440"/>
    </location>
</feature>
<dbReference type="InterPro" id="IPR027266">
    <property type="entry name" value="TrmE/GcvT-like"/>
</dbReference>